<proteinExistence type="predicted"/>
<dbReference type="AlphaFoldDB" id="A0A6I4T493"/>
<comment type="caution">
    <text evidence="1">The sequence shown here is derived from an EMBL/GenBank/DDBJ whole genome shotgun (WGS) entry which is preliminary data.</text>
</comment>
<sequence length="140" mass="15202">MNALSESFRDIADDLAVPGQVNVYPAALKWAALQDSAEVVAAMADLPGKSLLIDSYDFPTRIAETGRWRRELAERAIEDLRVVMEAGIEALLGVIRCGGNPTPAARALWNEFVTGRRAILALIPEQSSMKSPEGEPIRAL</sequence>
<dbReference type="OrthoDB" id="7506955at2"/>
<dbReference type="Proteomes" id="UP000438476">
    <property type="component" value="Unassembled WGS sequence"/>
</dbReference>
<dbReference type="RefSeq" id="WP_160736027.1">
    <property type="nucleotide sequence ID" value="NZ_WTYT01000003.1"/>
</dbReference>
<gene>
    <name evidence="1" type="ORF">GRI91_07365</name>
</gene>
<reference evidence="1 2" key="1">
    <citation type="submission" date="2019-12" db="EMBL/GenBank/DDBJ databases">
        <title>Genomic-based taxomic classification of the family Erythrobacteraceae.</title>
        <authorList>
            <person name="Xu L."/>
        </authorList>
    </citation>
    <scope>NUCLEOTIDE SEQUENCE [LARGE SCALE GENOMIC DNA]</scope>
    <source>
        <strain evidence="1 2">LMG 29518</strain>
    </source>
</reference>
<protein>
    <submittedName>
        <fullName evidence="1">Uncharacterized protein</fullName>
    </submittedName>
</protein>
<evidence type="ECO:0000313" key="2">
    <source>
        <dbReference type="Proteomes" id="UP000438476"/>
    </source>
</evidence>
<evidence type="ECO:0000313" key="1">
    <source>
        <dbReference type="EMBL" id="MXO65568.1"/>
    </source>
</evidence>
<accession>A0A6I4T493</accession>
<dbReference type="EMBL" id="WTYT01000003">
    <property type="protein sequence ID" value="MXO65568.1"/>
    <property type="molecule type" value="Genomic_DNA"/>
</dbReference>
<keyword evidence="2" id="KW-1185">Reference proteome</keyword>
<organism evidence="1 2">
    <name type="scientific">Altericroceibacterium endophyticum</name>
    <dbReference type="NCBI Taxonomy" id="1808508"/>
    <lineage>
        <taxon>Bacteria</taxon>
        <taxon>Pseudomonadati</taxon>
        <taxon>Pseudomonadota</taxon>
        <taxon>Alphaproteobacteria</taxon>
        <taxon>Sphingomonadales</taxon>
        <taxon>Erythrobacteraceae</taxon>
        <taxon>Altericroceibacterium</taxon>
    </lineage>
</organism>
<name>A0A6I4T493_9SPHN</name>